<name>A0A8D8RGV6_9HEMI</name>
<evidence type="ECO:0000313" key="1">
    <source>
        <dbReference type="EMBL" id="CAG6648659.1"/>
    </source>
</evidence>
<reference evidence="1" key="1">
    <citation type="submission" date="2021-05" db="EMBL/GenBank/DDBJ databases">
        <authorList>
            <person name="Alioto T."/>
            <person name="Alioto T."/>
            <person name="Gomez Garrido J."/>
        </authorList>
    </citation>
    <scope>NUCLEOTIDE SEQUENCE</scope>
</reference>
<dbReference type="EMBL" id="HBUF01153589">
    <property type="protein sequence ID" value="CAG6648659.1"/>
    <property type="molecule type" value="Transcribed_RNA"/>
</dbReference>
<accession>A0A8D8RGV6</accession>
<sequence length="121" mass="13595">MNMAGICLCMYAILVPGLLSNFALYKTILETTAYSIAYCTLFATGEYLASFKLSWRSALIKSYWYKCSTQTTKLVPLVLLANQEHDYLNVKGLIPGNNVFMVNMIKTAYSAFNFMRMKAAA</sequence>
<protein>
    <submittedName>
        <fullName evidence="1">Uncharacterized protein</fullName>
    </submittedName>
</protein>
<organism evidence="1">
    <name type="scientific">Cacopsylla melanoneura</name>
    <dbReference type="NCBI Taxonomy" id="428564"/>
    <lineage>
        <taxon>Eukaryota</taxon>
        <taxon>Metazoa</taxon>
        <taxon>Ecdysozoa</taxon>
        <taxon>Arthropoda</taxon>
        <taxon>Hexapoda</taxon>
        <taxon>Insecta</taxon>
        <taxon>Pterygota</taxon>
        <taxon>Neoptera</taxon>
        <taxon>Paraneoptera</taxon>
        <taxon>Hemiptera</taxon>
        <taxon>Sternorrhyncha</taxon>
        <taxon>Psylloidea</taxon>
        <taxon>Psyllidae</taxon>
        <taxon>Psyllinae</taxon>
        <taxon>Cacopsylla</taxon>
    </lineage>
</organism>
<dbReference type="AlphaFoldDB" id="A0A8D8RGV6"/>
<proteinExistence type="predicted"/>